<evidence type="ECO:0000256" key="2">
    <source>
        <dbReference type="ARBA" id="ARBA00022448"/>
    </source>
</evidence>
<dbReference type="RefSeq" id="WP_274151418.1">
    <property type="nucleotide sequence ID" value="NZ_CP117811.1"/>
</dbReference>
<dbReference type="Proteomes" id="UP001214250">
    <property type="component" value="Chromosome 1"/>
</dbReference>
<dbReference type="SMART" id="SM00345">
    <property type="entry name" value="HTH_GNTR"/>
    <property type="match status" value="1"/>
</dbReference>
<dbReference type="PANTHER" id="PTHR30061:SF50">
    <property type="entry name" value="MALTOSE_MALTODEXTRIN-BINDING PERIPLASMIC PROTEIN"/>
    <property type="match status" value="1"/>
</dbReference>
<protein>
    <submittedName>
        <fullName evidence="8">Extracellular solute-binding protein</fullName>
    </submittedName>
</protein>
<dbReference type="Gene3D" id="1.10.10.10">
    <property type="entry name" value="Winged helix-like DNA-binding domain superfamily/Winged helix DNA-binding domain"/>
    <property type="match status" value="1"/>
</dbReference>
<dbReference type="Pfam" id="PF13416">
    <property type="entry name" value="SBP_bac_8"/>
    <property type="match status" value="1"/>
</dbReference>
<dbReference type="Pfam" id="PF00392">
    <property type="entry name" value="GntR"/>
    <property type="match status" value="1"/>
</dbReference>
<keyword evidence="6" id="KW-0804">Transcription</keyword>
<comment type="similarity">
    <text evidence="1">Belongs to the bacterial solute-binding protein 1 family.</text>
</comment>
<evidence type="ECO:0000259" key="7">
    <source>
        <dbReference type="PROSITE" id="PS50949"/>
    </source>
</evidence>
<dbReference type="InterPro" id="IPR036390">
    <property type="entry name" value="WH_DNA-bd_sf"/>
</dbReference>
<dbReference type="InterPro" id="IPR000524">
    <property type="entry name" value="Tscrpt_reg_HTH_GntR"/>
</dbReference>
<dbReference type="InterPro" id="IPR006059">
    <property type="entry name" value="SBP"/>
</dbReference>
<dbReference type="CDD" id="cd07377">
    <property type="entry name" value="WHTH_GntR"/>
    <property type="match status" value="1"/>
</dbReference>
<evidence type="ECO:0000256" key="3">
    <source>
        <dbReference type="ARBA" id="ARBA00022729"/>
    </source>
</evidence>
<dbReference type="EMBL" id="CP117811">
    <property type="protein sequence ID" value="WDE97184.1"/>
    <property type="molecule type" value="Genomic_DNA"/>
</dbReference>
<dbReference type="Gene3D" id="3.40.190.10">
    <property type="entry name" value="Periplasmic binding protein-like II"/>
    <property type="match status" value="1"/>
</dbReference>
<evidence type="ECO:0000313" key="8">
    <source>
        <dbReference type="EMBL" id="WDE97184.1"/>
    </source>
</evidence>
<keyword evidence="2" id="KW-0813">Transport</keyword>
<dbReference type="InterPro" id="IPR036388">
    <property type="entry name" value="WH-like_DNA-bd_sf"/>
</dbReference>
<feature type="domain" description="HTH gntR-type" evidence="7">
    <location>
        <begin position="9"/>
        <end position="77"/>
    </location>
</feature>
<dbReference type="SUPFAM" id="SSF46785">
    <property type="entry name" value="Winged helix' DNA-binding domain"/>
    <property type="match status" value="1"/>
</dbReference>
<evidence type="ECO:0000256" key="1">
    <source>
        <dbReference type="ARBA" id="ARBA00008520"/>
    </source>
</evidence>
<evidence type="ECO:0000256" key="6">
    <source>
        <dbReference type="ARBA" id="ARBA00023163"/>
    </source>
</evidence>
<proteinExistence type="inferred from homology"/>
<gene>
    <name evidence="8" type="ORF">PQO03_04345</name>
</gene>
<keyword evidence="9" id="KW-1185">Reference proteome</keyword>
<evidence type="ECO:0000313" key="9">
    <source>
        <dbReference type="Proteomes" id="UP001214250"/>
    </source>
</evidence>
<dbReference type="PROSITE" id="PS50949">
    <property type="entry name" value="HTH_GNTR"/>
    <property type="match status" value="1"/>
</dbReference>
<organism evidence="8 9">
    <name type="scientific">Lentisphaera profundi</name>
    <dbReference type="NCBI Taxonomy" id="1658616"/>
    <lineage>
        <taxon>Bacteria</taxon>
        <taxon>Pseudomonadati</taxon>
        <taxon>Lentisphaerota</taxon>
        <taxon>Lentisphaeria</taxon>
        <taxon>Lentisphaerales</taxon>
        <taxon>Lentisphaeraceae</taxon>
        <taxon>Lentisphaera</taxon>
    </lineage>
</organism>
<keyword evidence="4" id="KW-0805">Transcription regulation</keyword>
<dbReference type="SUPFAM" id="SSF53850">
    <property type="entry name" value="Periplasmic binding protein-like II"/>
    <property type="match status" value="1"/>
</dbReference>
<name>A0ABY7VV69_9BACT</name>
<sequence length="474" mass="53281">MINKKIMQISRFDQILDHVRERIVLLEFPVGSKLPSERQLALDYQCSQATMNKVVSTLISDNLLERTEKRGAFVKRAKQNEIKFMGWMASEKSGVEVWDQLLDDFQDAQNNLKIDAQTLHYSEMQEELTRSAGRGEAPDLAQVSRNWTGHLASLGVLEPLEDKLSQNIVQDHLTWADDKKHSKEELYSIDFSLVPMLLYVNCDILEQCGLASDAEPQNLAEFVQLIEAVNQAGRQNDQGQDYHGFLAPNLSDEVTGQWFLPWLFAAGGNFFNAQGEIAIGGQEARETLISYKKCLANSPEKISIWNVRQLFEQGRSAFIIDGPRGEDFFKNSKMKIKAISLPKDAQGKSSSLNANHALSLFAQSENQLLGSKLIDTILNDSQLAELNYREQGYLPPRRSLLENEIYQEPFAQLVLQEALEGRRSSSYLPSYQLAIGLLGHAISRALNGQAKLENVLEETAANIDYLMSHSKGSI</sequence>
<keyword evidence="5" id="KW-0238">DNA-binding</keyword>
<evidence type="ECO:0000256" key="5">
    <source>
        <dbReference type="ARBA" id="ARBA00023125"/>
    </source>
</evidence>
<keyword evidence="3" id="KW-0732">Signal</keyword>
<accession>A0ABY7VV69</accession>
<dbReference type="PANTHER" id="PTHR30061">
    <property type="entry name" value="MALTOSE-BINDING PERIPLASMIC PROTEIN"/>
    <property type="match status" value="1"/>
</dbReference>
<reference evidence="8 9" key="1">
    <citation type="submission" date="2023-02" db="EMBL/GenBank/DDBJ databases">
        <title>Genome sequence of Lentisphaera profundi SAORIC-696.</title>
        <authorList>
            <person name="Kim e."/>
            <person name="Cho J.-C."/>
            <person name="Choi A."/>
            <person name="Kang I."/>
        </authorList>
    </citation>
    <scope>NUCLEOTIDE SEQUENCE [LARGE SCALE GENOMIC DNA]</scope>
    <source>
        <strain evidence="8 9">SAORIC-696</strain>
    </source>
</reference>
<evidence type="ECO:0000256" key="4">
    <source>
        <dbReference type="ARBA" id="ARBA00023015"/>
    </source>
</evidence>